<keyword evidence="3" id="KW-0560">Oxidoreductase</keyword>
<name>A0ABY6LPH0_9ARAC</name>
<gene>
    <name evidence="6" type="ORF">LAZ67_20002189</name>
</gene>
<proteinExistence type="predicted"/>
<evidence type="ECO:0000313" key="6">
    <source>
        <dbReference type="EMBL" id="UYV81748.1"/>
    </source>
</evidence>
<evidence type="ECO:0000256" key="5">
    <source>
        <dbReference type="SAM" id="MobiDB-lite"/>
    </source>
</evidence>
<evidence type="ECO:0000313" key="7">
    <source>
        <dbReference type="Proteomes" id="UP001235939"/>
    </source>
</evidence>
<accession>A0ABY6LPH0</accession>
<evidence type="ECO:0000256" key="4">
    <source>
        <dbReference type="ARBA" id="ARBA00023004"/>
    </source>
</evidence>
<evidence type="ECO:0000256" key="3">
    <source>
        <dbReference type="ARBA" id="ARBA00023002"/>
    </source>
</evidence>
<sequence length="100" mass="10663">MLMFSNQAKVFFVGGPNQRDDFHLELGEEVWWRYYSGRGPILRCPAAVLPAGWGTGPLGGGARPAPLCQSQGRPDVPAARAGPPFPTSLPQLPRDCSGAS</sequence>
<keyword evidence="2" id="KW-0223">Dioxygenase</keyword>
<evidence type="ECO:0000256" key="2">
    <source>
        <dbReference type="ARBA" id="ARBA00022964"/>
    </source>
</evidence>
<keyword evidence="7" id="KW-1185">Reference proteome</keyword>
<feature type="region of interest" description="Disordered" evidence="5">
    <location>
        <begin position="60"/>
        <end position="100"/>
    </location>
</feature>
<keyword evidence="1" id="KW-0479">Metal-binding</keyword>
<dbReference type="Gene3D" id="2.60.120.10">
    <property type="entry name" value="Jelly Rolls"/>
    <property type="match status" value="1"/>
</dbReference>
<organism evidence="6 7">
    <name type="scientific">Cordylochernes scorpioides</name>
    <dbReference type="NCBI Taxonomy" id="51811"/>
    <lineage>
        <taxon>Eukaryota</taxon>
        <taxon>Metazoa</taxon>
        <taxon>Ecdysozoa</taxon>
        <taxon>Arthropoda</taxon>
        <taxon>Chelicerata</taxon>
        <taxon>Arachnida</taxon>
        <taxon>Pseudoscorpiones</taxon>
        <taxon>Cheliferoidea</taxon>
        <taxon>Chernetidae</taxon>
        <taxon>Cordylochernes</taxon>
    </lineage>
</organism>
<dbReference type="Pfam" id="PF06052">
    <property type="entry name" value="3-HAO"/>
    <property type="match status" value="1"/>
</dbReference>
<dbReference type="Proteomes" id="UP001235939">
    <property type="component" value="Chromosome 20"/>
</dbReference>
<keyword evidence="4" id="KW-0408">Iron</keyword>
<evidence type="ECO:0000256" key="1">
    <source>
        <dbReference type="ARBA" id="ARBA00022723"/>
    </source>
</evidence>
<dbReference type="InterPro" id="IPR014710">
    <property type="entry name" value="RmlC-like_jellyroll"/>
</dbReference>
<protein>
    <submittedName>
        <fullName evidence="6">HAAO</fullName>
    </submittedName>
</protein>
<dbReference type="InterPro" id="IPR010329">
    <property type="entry name" value="3hydroanth_dOase"/>
</dbReference>
<dbReference type="EMBL" id="CP092882">
    <property type="protein sequence ID" value="UYV81748.1"/>
    <property type="molecule type" value="Genomic_DNA"/>
</dbReference>
<reference evidence="6 7" key="1">
    <citation type="submission" date="2022-01" db="EMBL/GenBank/DDBJ databases">
        <title>A chromosomal length assembly of Cordylochernes scorpioides.</title>
        <authorList>
            <person name="Zeh D."/>
            <person name="Zeh J."/>
        </authorList>
    </citation>
    <scope>NUCLEOTIDE SEQUENCE [LARGE SCALE GENOMIC DNA]</scope>
    <source>
        <strain evidence="6">IN4F17</strain>
        <tissue evidence="6">Whole Body</tissue>
    </source>
</reference>